<comment type="similarity">
    <text evidence="1">Belongs to the ABC transporter superfamily.</text>
</comment>
<feature type="domain" description="ABC transporter" evidence="5">
    <location>
        <begin position="2"/>
        <end position="230"/>
    </location>
</feature>
<dbReference type="InterPro" id="IPR003593">
    <property type="entry name" value="AAA+_ATPase"/>
</dbReference>
<evidence type="ECO:0000256" key="1">
    <source>
        <dbReference type="ARBA" id="ARBA00005417"/>
    </source>
</evidence>
<evidence type="ECO:0000313" key="6">
    <source>
        <dbReference type="EMBL" id="PSW22916.1"/>
    </source>
</evidence>
<keyword evidence="2" id="KW-0813">Transport</keyword>
<dbReference type="InterPro" id="IPR003439">
    <property type="entry name" value="ABC_transporter-like_ATP-bd"/>
</dbReference>
<dbReference type="PANTHER" id="PTHR42734">
    <property type="entry name" value="METAL TRANSPORT SYSTEM ATP-BINDING PROTEIN TM_0124-RELATED"/>
    <property type="match status" value="1"/>
</dbReference>
<dbReference type="EMBL" id="PYLZ01000010">
    <property type="protein sequence ID" value="PSW22916.1"/>
    <property type="molecule type" value="Genomic_DNA"/>
</dbReference>
<evidence type="ECO:0000256" key="4">
    <source>
        <dbReference type="ARBA" id="ARBA00022840"/>
    </source>
</evidence>
<dbReference type="InterPro" id="IPR050153">
    <property type="entry name" value="Metal_Ion_Import_ABC"/>
</dbReference>
<dbReference type="SMART" id="SM00382">
    <property type="entry name" value="AAA"/>
    <property type="match status" value="1"/>
</dbReference>
<dbReference type="Proteomes" id="UP000240481">
    <property type="component" value="Unassembled WGS sequence"/>
</dbReference>
<comment type="caution">
    <text evidence="6">The sequence shown here is derived from an EMBL/GenBank/DDBJ whole genome shotgun (WGS) entry which is preliminary data.</text>
</comment>
<keyword evidence="3" id="KW-0547">Nucleotide-binding</keyword>
<dbReference type="Pfam" id="PF00005">
    <property type="entry name" value="ABC_tran"/>
    <property type="match status" value="1"/>
</dbReference>
<name>A0A0J8V6Q5_9GAMM</name>
<dbReference type="InterPro" id="IPR017871">
    <property type="entry name" value="ABC_transporter-like_CS"/>
</dbReference>
<dbReference type="SUPFAM" id="SSF52540">
    <property type="entry name" value="P-loop containing nucleoside triphosphate hydrolases"/>
    <property type="match status" value="1"/>
</dbReference>
<protein>
    <submittedName>
        <fullName evidence="6">ABC transporter ATP-binding protein</fullName>
    </submittedName>
</protein>
<dbReference type="AlphaFoldDB" id="A0A0J8V6Q5"/>
<accession>A0A0J8V6Q5</accession>
<evidence type="ECO:0000256" key="2">
    <source>
        <dbReference type="ARBA" id="ARBA00022448"/>
    </source>
</evidence>
<organism evidence="6 7">
    <name type="scientific">Photobacterium swingsii</name>
    <dbReference type="NCBI Taxonomy" id="680026"/>
    <lineage>
        <taxon>Bacteria</taxon>
        <taxon>Pseudomonadati</taxon>
        <taxon>Pseudomonadota</taxon>
        <taxon>Gammaproteobacteria</taxon>
        <taxon>Vibrionales</taxon>
        <taxon>Vibrionaceae</taxon>
        <taxon>Photobacterium</taxon>
    </lineage>
</organism>
<dbReference type="RefSeq" id="WP_048901074.1">
    <property type="nucleotide sequence ID" value="NZ_AP024853.1"/>
</dbReference>
<dbReference type="PROSITE" id="PS00211">
    <property type="entry name" value="ABC_TRANSPORTER_1"/>
    <property type="match status" value="1"/>
</dbReference>
<dbReference type="PANTHER" id="PTHR42734:SF5">
    <property type="entry name" value="IRON TRANSPORT SYSTEM ATP-BINDING PROTEIN HI_0361-RELATED"/>
    <property type="match status" value="1"/>
</dbReference>
<keyword evidence="4 6" id="KW-0067">ATP-binding</keyword>
<keyword evidence="7" id="KW-1185">Reference proteome</keyword>
<evidence type="ECO:0000259" key="5">
    <source>
        <dbReference type="PROSITE" id="PS50893"/>
    </source>
</evidence>
<dbReference type="GO" id="GO:0005524">
    <property type="term" value="F:ATP binding"/>
    <property type="evidence" value="ECO:0007669"/>
    <property type="project" value="UniProtKB-KW"/>
</dbReference>
<evidence type="ECO:0000313" key="7">
    <source>
        <dbReference type="Proteomes" id="UP000240481"/>
    </source>
</evidence>
<dbReference type="CDD" id="cd03235">
    <property type="entry name" value="ABC_Metallic_Cations"/>
    <property type="match status" value="1"/>
</dbReference>
<dbReference type="OrthoDB" id="9806726at2"/>
<dbReference type="STRING" id="680026.AB733_24045"/>
<sequence>MISIENISVRYRDELALANVSTTIKEGELLAIVGPNGAGKSTLLKTIMGQIKPSEGNISLGKYSLKDVAYLPQSSQIDKQFPITVREFVAAGAWRRLSFWRAFNRQESARIFKALETVGLLGMEERQISELSGGQFQRMLFARMLVQDADVLLLDEPFNAIDAQTIEDLIAVIRSCQQVGKTVIAVIHDLSLVQRYFPQVMLVATKMIAKGEAHIALSSTNLIAAGYQHLAQSPIEPFSNKSQVA</sequence>
<gene>
    <name evidence="6" type="ORF">C9I94_17170</name>
</gene>
<dbReference type="GO" id="GO:0016887">
    <property type="term" value="F:ATP hydrolysis activity"/>
    <property type="evidence" value="ECO:0007669"/>
    <property type="project" value="InterPro"/>
</dbReference>
<evidence type="ECO:0000256" key="3">
    <source>
        <dbReference type="ARBA" id="ARBA00022741"/>
    </source>
</evidence>
<dbReference type="Gene3D" id="3.40.50.300">
    <property type="entry name" value="P-loop containing nucleotide triphosphate hydrolases"/>
    <property type="match status" value="1"/>
</dbReference>
<proteinExistence type="inferred from homology"/>
<dbReference type="PROSITE" id="PS50893">
    <property type="entry name" value="ABC_TRANSPORTER_2"/>
    <property type="match status" value="1"/>
</dbReference>
<dbReference type="InterPro" id="IPR027417">
    <property type="entry name" value="P-loop_NTPase"/>
</dbReference>
<reference evidence="6 7" key="1">
    <citation type="submission" date="2018-01" db="EMBL/GenBank/DDBJ databases">
        <title>Whole genome sequencing of Histamine producing bacteria.</title>
        <authorList>
            <person name="Butler K."/>
        </authorList>
    </citation>
    <scope>NUCLEOTIDE SEQUENCE [LARGE SCALE GENOMIC DNA]</scope>
    <source>
        <strain evidence="6 7">DSM 24669</strain>
    </source>
</reference>